<evidence type="ECO:0000259" key="11">
    <source>
        <dbReference type="PROSITE" id="PS50089"/>
    </source>
</evidence>
<dbReference type="FunFam" id="3.30.40.10:FF:000352">
    <property type="entry name" value="Breast cancer associated RING 1"/>
    <property type="match status" value="1"/>
</dbReference>
<feature type="compositionally biased region" description="Basic and acidic residues" evidence="10">
    <location>
        <begin position="302"/>
        <end position="314"/>
    </location>
</feature>
<sequence>MADACHLERMGRELKCPICLSLLNSSVSLSCNHVFCNCCIEKSMKSASNCPVCKVPFRCREIRPAPHMDNLVSIYKSMEVASGVNIFVTQTAPSTKISGCETHPNDDIVSEIQENRKTCIGTTAQDNQKRCRKMGPTRSAQADGAKSSVNPLKLSFPAKKRVHVPQCPPSEVPIRSEKLANETAEITKIEADSYFTTKDKPEYKETGEPLFAPFFWLRNEEDSEKTTQQTDGDGDQIMETPPDAPCFSDIKESDDEVPNEMPSDGKTCIAYSDADFFDSEMFEWTQRACSPELHSSPVNMQADDRTQCGEEKKGSSSPVSTTIMESKVQNTEIMIRETDEARLSLPFSSSSFTMDNIVSKGIEMTGKRIKKAVQNRENKRAKTTTNNTSRAHKESEKMAGQSMQDEKLENIGSVLNLTKKTSNKRIKKVSFDAIVTEAAGSISTSSSGANHGDIKIVVDLPALPDHKKHINGSNLKKLGKISKKNVSPLKKRALRSRAKKLKAATQSLTPNQCDVLISHLPKELSSDKKEVSAMRRVLRKCGGNHSRKKKNFKIVRFSEGNQSGDTLVDNSHNNQNNQKIAAKHIESSGANQDKSISRGTVNLSRLDAIHLLSGTSPSKIWCAFCQSSEDSEPSGVMVHYLKGKSIAGDEIKGPNVIHSHKNCAEWAPNIFFKDDRAINLEAELARSRKIKCGLCGIRGAALGCFQKSCRKSFHVPCAKMTPKFRWDFENFVLLCPLHASCKLPCESPGSQSNQKMKPASKGDSPTQQPLEIKDYINEDLQWKSHRKAKNLFLCCSGLTDVEKNIVSQFERLSRVTVLKDWDRSVTHVVASTDENGACKRTLKFLMGVLEGKWIVNIDWVKTCIKSMELVDEQLYEIKADSHGIRDGPNRGRLRILDKKPKLFSGCEFYFMGEFVPSYRGYLHDLVIAAGGTVLNRKPILKNQEVFSSKCSTLTTFIVYSSEQLEKCGASKRNSVVNCRCLDAQTLATSTRAVAIQDSSRTTFQEK</sequence>
<evidence type="ECO:0000256" key="10">
    <source>
        <dbReference type="SAM" id="MobiDB-lite"/>
    </source>
</evidence>
<gene>
    <name evidence="14" type="ORF">ACH5RR_015565</name>
</gene>
<dbReference type="Pfam" id="PF13923">
    <property type="entry name" value="zf-C3HC4_2"/>
    <property type="match status" value="1"/>
</dbReference>
<dbReference type="InterPro" id="IPR031099">
    <property type="entry name" value="BRCA1-associated"/>
</dbReference>
<keyword evidence="6" id="KW-0862">Zinc</keyword>
<dbReference type="InterPro" id="IPR001841">
    <property type="entry name" value="Znf_RING"/>
</dbReference>
<evidence type="ECO:0000256" key="4">
    <source>
        <dbReference type="ARBA" id="ARBA00022763"/>
    </source>
</evidence>
<keyword evidence="5 9" id="KW-0863">Zinc-finger</keyword>
<dbReference type="PROSITE" id="PS50172">
    <property type="entry name" value="BRCT"/>
    <property type="match status" value="2"/>
</dbReference>
<dbReference type="AlphaFoldDB" id="A0ABD2ZVE6"/>
<dbReference type="EMBL" id="JBJUIK010000007">
    <property type="protein sequence ID" value="KAL3522731.1"/>
    <property type="molecule type" value="Genomic_DNA"/>
</dbReference>
<dbReference type="GO" id="GO:0005634">
    <property type="term" value="C:nucleus"/>
    <property type="evidence" value="ECO:0007669"/>
    <property type="project" value="UniProtKB-SubCell"/>
</dbReference>
<dbReference type="SMART" id="SM00184">
    <property type="entry name" value="RING"/>
    <property type="match status" value="2"/>
</dbReference>
<dbReference type="PROSITE" id="PS51805">
    <property type="entry name" value="EPHD"/>
    <property type="match status" value="1"/>
</dbReference>
<feature type="domain" description="BRCT" evidence="12">
    <location>
        <begin position="898"/>
        <end position="966"/>
    </location>
</feature>
<feature type="region of interest" description="Disordered" evidence="10">
    <location>
        <begin position="749"/>
        <end position="768"/>
    </location>
</feature>
<evidence type="ECO:0000256" key="5">
    <source>
        <dbReference type="ARBA" id="ARBA00022771"/>
    </source>
</evidence>
<evidence type="ECO:0000256" key="1">
    <source>
        <dbReference type="ARBA" id="ARBA00004123"/>
    </source>
</evidence>
<dbReference type="InterPro" id="IPR001357">
    <property type="entry name" value="BRCT_dom"/>
</dbReference>
<evidence type="ECO:0000256" key="7">
    <source>
        <dbReference type="ARBA" id="ARBA00023204"/>
    </source>
</evidence>
<dbReference type="PANTHER" id="PTHR13763:SF0">
    <property type="entry name" value="BREAST CANCER TYPE 1 SUSCEPTIBILITY PROTEIN"/>
    <property type="match status" value="1"/>
</dbReference>
<dbReference type="Proteomes" id="UP001630127">
    <property type="component" value="Unassembled WGS sequence"/>
</dbReference>
<name>A0ABD2ZVE6_9GENT</name>
<dbReference type="SUPFAM" id="SSF57850">
    <property type="entry name" value="RING/U-box"/>
    <property type="match status" value="1"/>
</dbReference>
<dbReference type="CDD" id="cd15571">
    <property type="entry name" value="ePHD"/>
    <property type="match status" value="1"/>
</dbReference>
<evidence type="ECO:0000256" key="3">
    <source>
        <dbReference type="ARBA" id="ARBA00022737"/>
    </source>
</evidence>
<reference evidence="14 15" key="1">
    <citation type="submission" date="2024-11" db="EMBL/GenBank/DDBJ databases">
        <title>A near-complete genome assembly of Cinchona calisaya.</title>
        <authorList>
            <person name="Lian D.C."/>
            <person name="Zhao X.W."/>
            <person name="Wei L."/>
        </authorList>
    </citation>
    <scope>NUCLEOTIDE SEQUENCE [LARGE SCALE GENOMIC DNA]</scope>
    <source>
        <tissue evidence="14">Nenye</tissue>
    </source>
</reference>
<protein>
    <submittedName>
        <fullName evidence="14">Uncharacterized protein</fullName>
    </submittedName>
</protein>
<feature type="domain" description="PHD-type" evidence="13">
    <location>
        <begin position="619"/>
        <end position="739"/>
    </location>
</feature>
<evidence type="ECO:0000313" key="15">
    <source>
        <dbReference type="Proteomes" id="UP001630127"/>
    </source>
</evidence>
<keyword evidence="15" id="KW-1185">Reference proteome</keyword>
<dbReference type="FunFam" id="3.40.50.10190:FF:000006">
    <property type="entry name" value="Breast cancer type 1 susceptibility protein homolog"/>
    <property type="match status" value="1"/>
</dbReference>
<keyword evidence="3" id="KW-0677">Repeat</keyword>
<feature type="compositionally biased region" description="Polar residues" evidence="10">
    <location>
        <begin position="315"/>
        <end position="324"/>
    </location>
</feature>
<comment type="subcellular location">
    <subcellularLocation>
        <location evidence="1">Nucleus</location>
    </subcellularLocation>
</comment>
<evidence type="ECO:0000256" key="9">
    <source>
        <dbReference type="PROSITE-ProRule" id="PRU00175"/>
    </source>
</evidence>
<dbReference type="InterPro" id="IPR034732">
    <property type="entry name" value="EPHD"/>
</dbReference>
<dbReference type="InterPro" id="IPR013083">
    <property type="entry name" value="Znf_RING/FYVE/PHD"/>
</dbReference>
<evidence type="ECO:0000259" key="12">
    <source>
        <dbReference type="PROSITE" id="PS50172"/>
    </source>
</evidence>
<dbReference type="SMART" id="SM00292">
    <property type="entry name" value="BRCT"/>
    <property type="match status" value="2"/>
</dbReference>
<dbReference type="PROSITE" id="PS00518">
    <property type="entry name" value="ZF_RING_1"/>
    <property type="match status" value="1"/>
</dbReference>
<dbReference type="InterPro" id="IPR017907">
    <property type="entry name" value="Znf_RING_CS"/>
</dbReference>
<dbReference type="CDD" id="cd17734">
    <property type="entry name" value="BRCT_Bard1_rpt1"/>
    <property type="match status" value="1"/>
</dbReference>
<organism evidence="14 15">
    <name type="scientific">Cinchona calisaya</name>
    <dbReference type="NCBI Taxonomy" id="153742"/>
    <lineage>
        <taxon>Eukaryota</taxon>
        <taxon>Viridiplantae</taxon>
        <taxon>Streptophyta</taxon>
        <taxon>Embryophyta</taxon>
        <taxon>Tracheophyta</taxon>
        <taxon>Spermatophyta</taxon>
        <taxon>Magnoliopsida</taxon>
        <taxon>eudicotyledons</taxon>
        <taxon>Gunneridae</taxon>
        <taxon>Pentapetalae</taxon>
        <taxon>asterids</taxon>
        <taxon>lamiids</taxon>
        <taxon>Gentianales</taxon>
        <taxon>Rubiaceae</taxon>
        <taxon>Cinchonoideae</taxon>
        <taxon>Cinchoneae</taxon>
        <taxon>Cinchona</taxon>
    </lineage>
</organism>
<feature type="domain" description="BRCT" evidence="12">
    <location>
        <begin position="816"/>
        <end position="877"/>
    </location>
</feature>
<dbReference type="SUPFAM" id="SSF52113">
    <property type="entry name" value="BRCT domain"/>
    <property type="match status" value="2"/>
</dbReference>
<keyword evidence="7" id="KW-0234">DNA repair</keyword>
<accession>A0ABD2ZVE6</accession>
<dbReference type="Gene3D" id="3.30.40.10">
    <property type="entry name" value="Zinc/RING finger domain, C3HC4 (zinc finger)"/>
    <property type="match status" value="2"/>
</dbReference>
<feature type="region of interest" description="Disordered" evidence="10">
    <location>
        <begin position="218"/>
        <end position="244"/>
    </location>
</feature>
<keyword evidence="4" id="KW-0227">DNA damage</keyword>
<dbReference type="Pfam" id="PF00533">
    <property type="entry name" value="BRCT"/>
    <property type="match status" value="1"/>
</dbReference>
<evidence type="ECO:0000256" key="8">
    <source>
        <dbReference type="ARBA" id="ARBA00023242"/>
    </source>
</evidence>
<evidence type="ECO:0000259" key="13">
    <source>
        <dbReference type="PROSITE" id="PS51805"/>
    </source>
</evidence>
<dbReference type="GO" id="GO:0006281">
    <property type="term" value="P:DNA repair"/>
    <property type="evidence" value="ECO:0007669"/>
    <property type="project" value="UniProtKB-KW"/>
</dbReference>
<dbReference type="GO" id="GO:0008270">
    <property type="term" value="F:zinc ion binding"/>
    <property type="evidence" value="ECO:0007669"/>
    <property type="project" value="UniProtKB-KW"/>
</dbReference>
<dbReference type="PROSITE" id="PS50089">
    <property type="entry name" value="ZF_RING_2"/>
    <property type="match status" value="1"/>
</dbReference>
<keyword evidence="8" id="KW-0539">Nucleus</keyword>
<dbReference type="InterPro" id="IPR036420">
    <property type="entry name" value="BRCT_dom_sf"/>
</dbReference>
<dbReference type="Gene3D" id="3.40.50.10190">
    <property type="entry name" value="BRCT domain"/>
    <property type="match status" value="2"/>
</dbReference>
<dbReference type="InterPro" id="IPR001965">
    <property type="entry name" value="Znf_PHD"/>
</dbReference>
<keyword evidence="2" id="KW-0479">Metal-binding</keyword>
<comment type="caution">
    <text evidence="14">The sequence shown here is derived from an EMBL/GenBank/DDBJ whole genome shotgun (WGS) entry which is preliminary data.</text>
</comment>
<feature type="region of interest" description="Disordered" evidence="10">
    <location>
        <begin position="372"/>
        <end position="404"/>
    </location>
</feature>
<dbReference type="SMART" id="SM00249">
    <property type="entry name" value="PHD"/>
    <property type="match status" value="1"/>
</dbReference>
<dbReference type="Pfam" id="PF13771">
    <property type="entry name" value="zf-HC5HC2H"/>
    <property type="match status" value="1"/>
</dbReference>
<dbReference type="PANTHER" id="PTHR13763">
    <property type="entry name" value="BREAST CANCER TYPE 1 SUSCEPTIBILITY PROTEIN BRCA1"/>
    <property type="match status" value="1"/>
</dbReference>
<feature type="domain" description="RING-type" evidence="11">
    <location>
        <begin position="16"/>
        <end position="54"/>
    </location>
</feature>
<proteinExistence type="predicted"/>
<evidence type="ECO:0000313" key="14">
    <source>
        <dbReference type="EMBL" id="KAL3522731.1"/>
    </source>
</evidence>
<evidence type="ECO:0000256" key="6">
    <source>
        <dbReference type="ARBA" id="ARBA00022833"/>
    </source>
</evidence>
<evidence type="ECO:0000256" key="2">
    <source>
        <dbReference type="ARBA" id="ARBA00022723"/>
    </source>
</evidence>
<feature type="region of interest" description="Disordered" evidence="10">
    <location>
        <begin position="293"/>
        <end position="324"/>
    </location>
</feature>